<dbReference type="EMBL" id="KV744850">
    <property type="protein sequence ID" value="OCK83895.1"/>
    <property type="molecule type" value="Genomic_DNA"/>
</dbReference>
<dbReference type="Pfam" id="PF24681">
    <property type="entry name" value="Kelch_KLHDC2_KLHL20_DRC7"/>
    <property type="match status" value="1"/>
</dbReference>
<keyword evidence="4" id="KW-1185">Reference proteome</keyword>
<name>A0A8E2EHG8_9PEZI</name>
<dbReference type="GO" id="GO:0019760">
    <property type="term" value="P:glucosinolate metabolic process"/>
    <property type="evidence" value="ECO:0007669"/>
    <property type="project" value="UniProtKB-ARBA"/>
</dbReference>
<sequence length="451" mass="47258">MELAIAGAFHAAESLLEGAVAFAKGITHPTLPLRASFTHITSVPLPRRLHSLSVIKGRAYIFGGESTLSGTMADNAMHVIILPSSGVTQADYTAIPARPADNGGAVPAARKGHAAVVIGDGIYIFGGEGQGDESGRVWVFDTVSNTWSHLDPAEGKPYPAQRAGHAMASSELPGPRDEVTFQEPAPQAPRDPATVVPEPAVRGSWGTVFVVGGRKVGEGGEGGGRLFGDGLAFDVRTRTWSNIPTPPGPEREGAAMVEFGGCLYRFGGRDVEGVVSGGAMERVDVSSVWKHAESGTSALKSGWAWEEVGHLDGQGPSKRSGAGLVGVTTGQGRRYLLVIGGEGSSFLDDIWAFQLPPESTTVASVKDATRSAIRKDTKEAKWTEVEYHYLDDAGDEEKEVPGAPRMKGMGARGGFAVAKGTEVDGASVVVWGGFDGNGEVLEDGWLITVDR</sequence>
<evidence type="ECO:0000313" key="4">
    <source>
        <dbReference type="Proteomes" id="UP000250266"/>
    </source>
</evidence>
<dbReference type="PANTHER" id="PTHR47435:SF4">
    <property type="entry name" value="KELCH REPEAT PROTEIN (AFU_ORTHOLOGUE AFUA_5G12780)"/>
    <property type="match status" value="1"/>
</dbReference>
<dbReference type="OrthoDB" id="10250130at2759"/>
<keyword evidence="2" id="KW-0408">Iron</keyword>
<evidence type="ECO:0000313" key="3">
    <source>
        <dbReference type="EMBL" id="OCK83895.1"/>
    </source>
</evidence>
<dbReference type="InterPro" id="IPR015915">
    <property type="entry name" value="Kelch-typ_b-propeller"/>
</dbReference>
<reference evidence="3 4" key="1">
    <citation type="journal article" date="2016" name="Nat. Commun.">
        <title>Ectomycorrhizal ecology is imprinted in the genome of the dominant symbiotic fungus Cenococcum geophilum.</title>
        <authorList>
            <consortium name="DOE Joint Genome Institute"/>
            <person name="Peter M."/>
            <person name="Kohler A."/>
            <person name="Ohm R.A."/>
            <person name="Kuo A."/>
            <person name="Krutzmann J."/>
            <person name="Morin E."/>
            <person name="Arend M."/>
            <person name="Barry K.W."/>
            <person name="Binder M."/>
            <person name="Choi C."/>
            <person name="Clum A."/>
            <person name="Copeland A."/>
            <person name="Grisel N."/>
            <person name="Haridas S."/>
            <person name="Kipfer T."/>
            <person name="LaButti K."/>
            <person name="Lindquist E."/>
            <person name="Lipzen A."/>
            <person name="Maire R."/>
            <person name="Meier B."/>
            <person name="Mihaltcheva S."/>
            <person name="Molinier V."/>
            <person name="Murat C."/>
            <person name="Poggeler S."/>
            <person name="Quandt C.A."/>
            <person name="Sperisen C."/>
            <person name="Tritt A."/>
            <person name="Tisserant E."/>
            <person name="Crous P.W."/>
            <person name="Henrissat B."/>
            <person name="Nehls U."/>
            <person name="Egli S."/>
            <person name="Spatafora J.W."/>
            <person name="Grigoriev I.V."/>
            <person name="Martin F.M."/>
        </authorList>
    </citation>
    <scope>NUCLEOTIDE SEQUENCE [LARGE SCALE GENOMIC DNA]</scope>
    <source>
        <strain evidence="3 4">CBS 459.81</strain>
    </source>
</reference>
<organism evidence="3 4">
    <name type="scientific">Lepidopterella palustris CBS 459.81</name>
    <dbReference type="NCBI Taxonomy" id="1314670"/>
    <lineage>
        <taxon>Eukaryota</taxon>
        <taxon>Fungi</taxon>
        <taxon>Dikarya</taxon>
        <taxon>Ascomycota</taxon>
        <taxon>Pezizomycotina</taxon>
        <taxon>Dothideomycetes</taxon>
        <taxon>Pleosporomycetidae</taxon>
        <taxon>Mytilinidiales</taxon>
        <taxon>Argynnaceae</taxon>
        <taxon>Lepidopterella</taxon>
    </lineage>
</organism>
<dbReference type="PANTHER" id="PTHR47435">
    <property type="entry name" value="KELCH REPEAT PROTEIN (AFU_ORTHOLOGUE AFUA_5G12780)"/>
    <property type="match status" value="1"/>
</dbReference>
<keyword evidence="1" id="KW-0677">Repeat</keyword>
<dbReference type="AlphaFoldDB" id="A0A8E2EHG8"/>
<gene>
    <name evidence="3" type="ORF">K432DRAFT_414391</name>
</gene>
<evidence type="ECO:0000256" key="2">
    <source>
        <dbReference type="ARBA" id="ARBA00023004"/>
    </source>
</evidence>
<protein>
    <submittedName>
        <fullName evidence="3">Galactose oxidase</fullName>
    </submittedName>
</protein>
<accession>A0A8E2EHG8</accession>
<dbReference type="Gene3D" id="2.120.10.80">
    <property type="entry name" value="Kelch-type beta propeller"/>
    <property type="match status" value="2"/>
</dbReference>
<dbReference type="SUPFAM" id="SSF117281">
    <property type="entry name" value="Kelch motif"/>
    <property type="match status" value="1"/>
</dbReference>
<proteinExistence type="predicted"/>
<evidence type="ECO:0000256" key="1">
    <source>
        <dbReference type="ARBA" id="ARBA00022737"/>
    </source>
</evidence>
<dbReference type="Proteomes" id="UP000250266">
    <property type="component" value="Unassembled WGS sequence"/>
</dbReference>